<dbReference type="GO" id="GO:0003677">
    <property type="term" value="F:DNA binding"/>
    <property type="evidence" value="ECO:0007669"/>
    <property type="project" value="InterPro"/>
</dbReference>
<dbReference type="Proteomes" id="UP000515819">
    <property type="component" value="Chromosome"/>
</dbReference>
<evidence type="ECO:0000259" key="1">
    <source>
        <dbReference type="SMART" id="SM00278"/>
    </source>
</evidence>
<sequence length="224" mass="23729">MQYIKFIIAGCVLAVALCGCGRQVKLLTSETQTETQMMDDAGGEETVVSSAEAFATTTTEAETPEQEQSDDVAVYVCGAVRQPGVYYVAGSAIRETAVQMAGGFTDDADVTYVNLAQTVVAGEQIYIPTMEETNGISLSGRETDGTSAQDAPAGTNVEMDGKININTAGKDALMTLPGIGESKADAIIAYREAQGKFQNTEELMNIRGIKEGIYNKIKDLIIVG</sequence>
<dbReference type="Gene3D" id="3.10.560.10">
    <property type="entry name" value="Outer membrane lipoprotein wza domain like"/>
    <property type="match status" value="1"/>
</dbReference>
<feature type="domain" description="Helix-hairpin-helix DNA-binding motif class 1" evidence="1">
    <location>
        <begin position="171"/>
        <end position="190"/>
    </location>
</feature>
<evidence type="ECO:0000313" key="3">
    <source>
        <dbReference type="Proteomes" id="UP000515819"/>
    </source>
</evidence>
<proteinExistence type="predicted"/>
<gene>
    <name evidence="2" type="ORF">H9Q76_03220</name>
</gene>
<dbReference type="InterPro" id="IPR003583">
    <property type="entry name" value="Hlx-hairpin-Hlx_DNA-bd_motif"/>
</dbReference>
<feature type="domain" description="Helix-hairpin-helix DNA-binding motif class 1" evidence="1">
    <location>
        <begin position="201"/>
        <end position="220"/>
    </location>
</feature>
<protein>
    <submittedName>
        <fullName evidence="2">Helix-hairpin-helix domain-containing protein</fullName>
    </submittedName>
</protein>
<reference evidence="2 3" key="1">
    <citation type="submission" date="2020-08" db="EMBL/GenBank/DDBJ databases">
        <authorList>
            <person name="Liu C."/>
            <person name="Sun Q."/>
        </authorList>
    </citation>
    <scope>NUCLEOTIDE SEQUENCE [LARGE SCALE GENOMIC DNA]</scope>
    <source>
        <strain evidence="2 3">NSJ-4</strain>
    </source>
</reference>
<dbReference type="KEGG" id="wcp:H9Q76_03220"/>
<dbReference type="Pfam" id="PF12836">
    <property type="entry name" value="HHH_3"/>
    <property type="match status" value="1"/>
</dbReference>
<dbReference type="Pfam" id="PF10531">
    <property type="entry name" value="SLBB"/>
    <property type="match status" value="1"/>
</dbReference>
<dbReference type="GO" id="GO:0006281">
    <property type="term" value="P:DNA repair"/>
    <property type="evidence" value="ECO:0007669"/>
    <property type="project" value="InterPro"/>
</dbReference>
<dbReference type="GO" id="GO:0015627">
    <property type="term" value="C:type II protein secretion system complex"/>
    <property type="evidence" value="ECO:0007669"/>
    <property type="project" value="TreeGrafter"/>
</dbReference>
<dbReference type="SUPFAM" id="SSF47781">
    <property type="entry name" value="RuvA domain 2-like"/>
    <property type="match status" value="1"/>
</dbReference>
<keyword evidence="3" id="KW-1185">Reference proteome</keyword>
<organism evidence="2 3">
    <name type="scientific">Wujia chipingensis</name>
    <dbReference type="NCBI Taxonomy" id="2763670"/>
    <lineage>
        <taxon>Bacteria</taxon>
        <taxon>Bacillati</taxon>
        <taxon>Bacillota</taxon>
        <taxon>Clostridia</taxon>
        <taxon>Lachnospirales</taxon>
        <taxon>Lachnospiraceae</taxon>
        <taxon>Wujia</taxon>
    </lineage>
</organism>
<dbReference type="PANTHER" id="PTHR21180:SF32">
    <property type="entry name" value="ENDONUCLEASE_EXONUCLEASE_PHOSPHATASE FAMILY DOMAIN-CONTAINING PROTEIN 1"/>
    <property type="match status" value="1"/>
</dbReference>
<dbReference type="Gene3D" id="1.10.150.280">
    <property type="entry name" value="AF1531-like domain"/>
    <property type="match status" value="1"/>
</dbReference>
<dbReference type="InterPro" id="IPR004509">
    <property type="entry name" value="Competence_ComEA_HhH"/>
</dbReference>
<accession>A0A7G9FP32</accession>
<dbReference type="NCBIfam" id="TIGR00426">
    <property type="entry name" value="competence protein ComEA helix-hairpin-helix repeat region"/>
    <property type="match status" value="1"/>
</dbReference>
<evidence type="ECO:0000313" key="2">
    <source>
        <dbReference type="EMBL" id="QNM00314.1"/>
    </source>
</evidence>
<dbReference type="InterPro" id="IPR051675">
    <property type="entry name" value="Endo/Exo/Phosphatase_dom_1"/>
</dbReference>
<dbReference type="EMBL" id="CP060632">
    <property type="protein sequence ID" value="QNM00314.1"/>
    <property type="molecule type" value="Genomic_DNA"/>
</dbReference>
<dbReference type="PANTHER" id="PTHR21180">
    <property type="entry name" value="ENDONUCLEASE/EXONUCLEASE/PHOSPHATASE FAMILY DOMAIN-CONTAINING PROTEIN 1"/>
    <property type="match status" value="1"/>
</dbReference>
<dbReference type="InterPro" id="IPR010994">
    <property type="entry name" value="RuvA_2-like"/>
</dbReference>
<dbReference type="RefSeq" id="WP_227573342.1">
    <property type="nucleotide sequence ID" value="NZ_CP060632.1"/>
</dbReference>
<dbReference type="InterPro" id="IPR019554">
    <property type="entry name" value="Soluble_ligand-bd"/>
</dbReference>
<dbReference type="SMART" id="SM00278">
    <property type="entry name" value="HhH1"/>
    <property type="match status" value="2"/>
</dbReference>
<dbReference type="AlphaFoldDB" id="A0A7G9FP32"/>
<dbReference type="GO" id="GO:0015628">
    <property type="term" value="P:protein secretion by the type II secretion system"/>
    <property type="evidence" value="ECO:0007669"/>
    <property type="project" value="TreeGrafter"/>
</dbReference>
<name>A0A7G9FP32_9FIRM</name>
<dbReference type="PROSITE" id="PS51257">
    <property type="entry name" value="PROKAR_LIPOPROTEIN"/>
    <property type="match status" value="1"/>
</dbReference>